<dbReference type="AlphaFoldDB" id="Q4T991"/>
<dbReference type="SUPFAM" id="SSF52540">
    <property type="entry name" value="P-loop containing nucleoside triphosphate hydrolases"/>
    <property type="match status" value="1"/>
</dbReference>
<dbReference type="InterPro" id="IPR006703">
    <property type="entry name" value="G_AIG1"/>
</dbReference>
<evidence type="ECO:0000256" key="2">
    <source>
        <dbReference type="ARBA" id="ARBA00022741"/>
    </source>
</evidence>
<dbReference type="OrthoDB" id="8964039at2759"/>
<protein>
    <submittedName>
        <fullName evidence="5">(spotted green pufferfish) hypothetical protein</fullName>
    </submittedName>
</protein>
<dbReference type="InterPro" id="IPR045058">
    <property type="entry name" value="GIMA/IAN/Toc"/>
</dbReference>
<feature type="domain" description="AIG1-type G" evidence="4">
    <location>
        <begin position="20"/>
        <end position="221"/>
    </location>
</feature>
<dbReference type="EMBL" id="CAAE01007620">
    <property type="protein sequence ID" value="CAF90541.1"/>
    <property type="molecule type" value="Genomic_DNA"/>
</dbReference>
<dbReference type="PANTHER" id="PTHR10903">
    <property type="entry name" value="GTPASE, IMAP FAMILY MEMBER-RELATED"/>
    <property type="match status" value="1"/>
</dbReference>
<proteinExistence type="inferred from homology"/>
<dbReference type="InterPro" id="IPR027417">
    <property type="entry name" value="P-loop_NTPase"/>
</dbReference>
<dbReference type="CDD" id="cd01852">
    <property type="entry name" value="AIG1"/>
    <property type="match status" value="1"/>
</dbReference>
<organism evidence="5">
    <name type="scientific">Tetraodon nigroviridis</name>
    <name type="common">Spotted green pufferfish</name>
    <name type="synonym">Chelonodon nigroviridis</name>
    <dbReference type="NCBI Taxonomy" id="99883"/>
    <lineage>
        <taxon>Eukaryota</taxon>
        <taxon>Metazoa</taxon>
        <taxon>Chordata</taxon>
        <taxon>Craniata</taxon>
        <taxon>Vertebrata</taxon>
        <taxon>Euteleostomi</taxon>
        <taxon>Actinopterygii</taxon>
        <taxon>Neopterygii</taxon>
        <taxon>Teleostei</taxon>
        <taxon>Neoteleostei</taxon>
        <taxon>Acanthomorphata</taxon>
        <taxon>Eupercaria</taxon>
        <taxon>Tetraodontiformes</taxon>
        <taxon>Tetradontoidea</taxon>
        <taxon>Tetraodontidae</taxon>
        <taxon>Tetraodon</taxon>
    </lineage>
</organism>
<comment type="caution">
    <text evidence="5">The sequence shown here is derived from an EMBL/GenBank/DDBJ whole genome shotgun (WGS) entry which is preliminary data.</text>
</comment>
<evidence type="ECO:0000313" key="5">
    <source>
        <dbReference type="EMBL" id="CAF90541.1"/>
    </source>
</evidence>
<dbReference type="KEGG" id="tng:GSTEN00004867G001"/>
<dbReference type="PROSITE" id="PS51720">
    <property type="entry name" value="G_AIG1"/>
    <property type="match status" value="1"/>
</dbReference>
<feature type="non-terminal residue" evidence="5">
    <location>
        <position position="276"/>
    </location>
</feature>
<dbReference type="HOGENOM" id="CLU_010468_2_1_1"/>
<evidence type="ECO:0000256" key="1">
    <source>
        <dbReference type="ARBA" id="ARBA00008535"/>
    </source>
</evidence>
<dbReference type="PANTHER" id="PTHR10903:SF148">
    <property type="entry name" value="LEUCINE-RICH REPEAT-CONTAINING PROTEIN DDB_G0290503"/>
    <property type="match status" value="1"/>
</dbReference>
<keyword evidence="2" id="KW-0547">Nucleotide-binding</keyword>
<reference evidence="5" key="2">
    <citation type="submission" date="2004-02" db="EMBL/GenBank/DDBJ databases">
        <authorList>
            <consortium name="Genoscope"/>
            <consortium name="Whitehead Institute Centre for Genome Research"/>
        </authorList>
    </citation>
    <scope>NUCLEOTIDE SEQUENCE</scope>
</reference>
<dbReference type="Gene3D" id="3.40.50.300">
    <property type="entry name" value="P-loop containing nucleotide triphosphate hydrolases"/>
    <property type="match status" value="1"/>
</dbReference>
<gene>
    <name evidence="5" type="ORF">GSTENG00004867001</name>
</gene>
<reference evidence="5" key="1">
    <citation type="journal article" date="2004" name="Nature">
        <title>Genome duplication in the teleost fish Tetraodon nigroviridis reveals the early vertebrate proto-karyotype.</title>
        <authorList>
            <person name="Jaillon O."/>
            <person name="Aury J.-M."/>
            <person name="Brunet F."/>
            <person name="Petit J.-L."/>
            <person name="Stange-Thomann N."/>
            <person name="Mauceli E."/>
            <person name="Bouneau L."/>
            <person name="Fischer C."/>
            <person name="Ozouf-Costaz C."/>
            <person name="Bernot A."/>
            <person name="Nicaud S."/>
            <person name="Jaffe D."/>
            <person name="Fisher S."/>
            <person name="Lutfalla G."/>
            <person name="Dossat C."/>
            <person name="Segurens B."/>
            <person name="Dasilva C."/>
            <person name="Salanoubat M."/>
            <person name="Levy M."/>
            <person name="Boudet N."/>
            <person name="Castellano S."/>
            <person name="Anthouard V."/>
            <person name="Jubin C."/>
            <person name="Castelli V."/>
            <person name="Katinka M."/>
            <person name="Vacherie B."/>
            <person name="Biemont C."/>
            <person name="Skalli Z."/>
            <person name="Cattolico L."/>
            <person name="Poulain J."/>
            <person name="De Berardinis V."/>
            <person name="Cruaud C."/>
            <person name="Duprat S."/>
            <person name="Brottier P."/>
            <person name="Coutanceau J.-P."/>
            <person name="Gouzy J."/>
            <person name="Parra G."/>
            <person name="Lardier G."/>
            <person name="Chapple C."/>
            <person name="McKernan K.J."/>
            <person name="McEwan P."/>
            <person name="Bosak S."/>
            <person name="Kellis M."/>
            <person name="Volff J.-N."/>
            <person name="Guigo R."/>
            <person name="Zody M.C."/>
            <person name="Mesirov J."/>
            <person name="Lindblad-Toh K."/>
            <person name="Birren B."/>
            <person name="Nusbaum C."/>
            <person name="Kahn D."/>
            <person name="Robinson-Rechavi M."/>
            <person name="Laudet V."/>
            <person name="Schachter V."/>
            <person name="Quetier F."/>
            <person name="Saurin W."/>
            <person name="Scarpelli C."/>
            <person name="Wincker P."/>
            <person name="Lander E.S."/>
            <person name="Weissenbach J."/>
            <person name="Roest Crollius H."/>
        </authorList>
    </citation>
    <scope>NUCLEOTIDE SEQUENCE [LARGE SCALE GENOMIC DNA]</scope>
</reference>
<dbReference type="Pfam" id="PF04548">
    <property type="entry name" value="AIG1"/>
    <property type="match status" value="1"/>
</dbReference>
<keyword evidence="3" id="KW-0342">GTP-binding</keyword>
<evidence type="ECO:0000256" key="3">
    <source>
        <dbReference type="ARBA" id="ARBA00023134"/>
    </source>
</evidence>
<comment type="similarity">
    <text evidence="1">Belongs to the TRAFAC class TrmE-Era-EngA-EngB-Septin-like GTPase superfamily. AIG1/Toc34/Toc159-like paraseptin GTPase family. IAN subfamily.</text>
</comment>
<name>Q4T991_TETNG</name>
<dbReference type="GO" id="GO:0005525">
    <property type="term" value="F:GTP binding"/>
    <property type="evidence" value="ECO:0007669"/>
    <property type="project" value="UniProtKB-KW"/>
</dbReference>
<accession>Q4T991</accession>
<evidence type="ECO:0000259" key="4">
    <source>
        <dbReference type="PROSITE" id="PS51720"/>
    </source>
</evidence>
<dbReference type="FunFam" id="3.40.50.300:FF:002274">
    <property type="entry name" value="Si:dkeyp-69e1.8"/>
    <property type="match status" value="1"/>
</dbReference>
<sequence length="276" mass="30731">MENSSPSTQRSANASTPPTLPELRLVLLGRKEAGKSAAGNTILGGAGGFESGKPTEECVKIRADVAGRKVTVVTPLVGEWYYPLNSTPNWVRRETLRSVTLCPPGPHVVLLVVRSCASITEDYVCEIEEHLELLGRAVWDHTMLLFTRGDELGLTSMEQRISTSGPALQRLLQKCGSRYHVMNNHYRGDATQVKELMRKLEDMAAGGCFLQMAHTLLTGLEADGKRRARERRKKQRQMEEHMQRATIKAALMNDDLQGSELDAHRSFSKVPRRLPE</sequence>